<dbReference type="Proteomes" id="UP000033699">
    <property type="component" value="Unassembled WGS sequence"/>
</dbReference>
<accession>A0A0F2TEP6</accession>
<dbReference type="SUPFAM" id="SSF51905">
    <property type="entry name" value="FAD/NAD(P)-binding domain"/>
    <property type="match status" value="1"/>
</dbReference>
<gene>
    <name evidence="2" type="ORF">VM95_17580</name>
</gene>
<evidence type="ECO:0000313" key="2">
    <source>
        <dbReference type="EMBL" id="KJS60971.1"/>
    </source>
</evidence>
<dbReference type="RefSeq" id="WP_045697779.1">
    <property type="nucleotide sequence ID" value="NZ_JZKH01000033.1"/>
</dbReference>
<dbReference type="EMBL" id="JZKH01000033">
    <property type="protein sequence ID" value="KJS60971.1"/>
    <property type="molecule type" value="Genomic_DNA"/>
</dbReference>
<comment type="caution">
    <text evidence="2">The sequence shown here is derived from an EMBL/GenBank/DDBJ whole genome shotgun (WGS) entry which is preliminary data.</text>
</comment>
<name>A0A0F2TEP6_STRR3</name>
<sequence>MTSTEGTPGRGTAVVIGGGLAGLAAAWALRGAAERIVVVERDRYPDRPRFRAGVPQARHGHLVLEAGHRALEELMPGIKHRLTQAGAEPVAVSGDLRWLSAAGWMADYPARMAFLSCTRPVLDHAVLERVRTERSIEFLEGTEVVGLLGSAGAVTGVRVRARGGAGGTAADPADGERAEGRAAEGAGGAGRGEVREIPADLVVDAAGRTTATAAWLAELGCPPVPEERVDAGVAYSSRLFHRPAGADLGCKAVYLQTKAPHAGRMGVLLPVEGDRWIVSLAGMRGAEPAPGEAGFAEHLDGLRDPSLREALRSAEPASEVRGFRPGPSVRRHYEHNAPAGLLAIGDAASTFNPVYGQGITVALLGALALRRSSLRHGGIGPATARQARREITAASKNPWIMAGAEDARFPATTGGPSGALVKLQHRFLDRVLAAATHDAEVTAAFHEVMSLVAPPSLLFRPTVLASVLRG</sequence>
<reference evidence="2 3" key="1">
    <citation type="submission" date="2015-02" db="EMBL/GenBank/DDBJ databases">
        <authorList>
            <person name="Ju K.-S."/>
            <person name="Doroghazi J.R."/>
            <person name="Metcalf W."/>
        </authorList>
    </citation>
    <scope>NUCLEOTIDE SEQUENCE [LARGE SCALE GENOMIC DNA]</scope>
    <source>
        <strain evidence="2 3">ATCC 31215</strain>
    </source>
</reference>
<dbReference type="InterPro" id="IPR036188">
    <property type="entry name" value="FAD/NAD-bd_sf"/>
</dbReference>
<feature type="region of interest" description="Disordered" evidence="1">
    <location>
        <begin position="163"/>
        <end position="191"/>
    </location>
</feature>
<dbReference type="Pfam" id="PF13450">
    <property type="entry name" value="NAD_binding_8"/>
    <property type="match status" value="1"/>
</dbReference>
<proteinExistence type="predicted"/>
<dbReference type="Gene3D" id="3.50.50.60">
    <property type="entry name" value="FAD/NAD(P)-binding domain"/>
    <property type="match status" value="1"/>
</dbReference>
<dbReference type="PANTHER" id="PTHR43422">
    <property type="entry name" value="THIAMINE THIAZOLE SYNTHASE"/>
    <property type="match status" value="1"/>
</dbReference>
<organism evidence="2 3">
    <name type="scientific">Streptomyces rubellomurinus (strain ATCC 31215)</name>
    <dbReference type="NCBI Taxonomy" id="359131"/>
    <lineage>
        <taxon>Bacteria</taxon>
        <taxon>Bacillati</taxon>
        <taxon>Actinomycetota</taxon>
        <taxon>Actinomycetes</taxon>
        <taxon>Kitasatosporales</taxon>
        <taxon>Streptomycetaceae</taxon>
        <taxon>Streptomyces</taxon>
    </lineage>
</organism>
<dbReference type="PANTHER" id="PTHR43422:SF3">
    <property type="entry name" value="THIAMINE THIAZOLE SYNTHASE"/>
    <property type="match status" value="1"/>
</dbReference>
<keyword evidence="2" id="KW-0503">Monooxygenase</keyword>
<dbReference type="AlphaFoldDB" id="A0A0F2TEP6"/>
<evidence type="ECO:0000313" key="3">
    <source>
        <dbReference type="Proteomes" id="UP000033699"/>
    </source>
</evidence>
<evidence type="ECO:0000256" key="1">
    <source>
        <dbReference type="SAM" id="MobiDB-lite"/>
    </source>
</evidence>
<dbReference type="PATRIC" id="fig|359131.3.peg.4106"/>
<keyword evidence="2" id="KW-0560">Oxidoreductase</keyword>
<protein>
    <submittedName>
        <fullName evidence="2">FAD-binding monooxygenase</fullName>
    </submittedName>
</protein>
<keyword evidence="3" id="KW-1185">Reference proteome</keyword>
<dbReference type="GO" id="GO:0004497">
    <property type="term" value="F:monooxygenase activity"/>
    <property type="evidence" value="ECO:0007669"/>
    <property type="project" value="UniProtKB-KW"/>
</dbReference>